<dbReference type="InterPro" id="IPR050116">
    <property type="entry name" value="DNA_polymerase-Y"/>
</dbReference>
<evidence type="ECO:0000256" key="4">
    <source>
        <dbReference type="ARBA" id="ARBA00022490"/>
    </source>
</evidence>
<dbReference type="GO" id="GO:0005737">
    <property type="term" value="C:cytoplasm"/>
    <property type="evidence" value="ECO:0007669"/>
    <property type="project" value="UniProtKB-SubCell"/>
</dbReference>
<keyword evidence="12 15" id="KW-0238">DNA-binding</keyword>
<keyword evidence="3 15" id="KW-0515">Mutator protein</keyword>
<dbReference type="Gene3D" id="3.30.70.270">
    <property type="match status" value="1"/>
</dbReference>
<feature type="binding site" evidence="15">
    <location>
        <position position="17"/>
    </location>
    <ligand>
        <name>Mg(2+)</name>
        <dbReference type="ChEBI" id="CHEBI:18420"/>
    </ligand>
</feature>
<dbReference type="PANTHER" id="PTHR11076">
    <property type="entry name" value="DNA REPAIR POLYMERASE UMUC / TRANSFERASE FAMILY MEMBER"/>
    <property type="match status" value="1"/>
</dbReference>
<comment type="subunit">
    <text evidence="15">Monomer.</text>
</comment>
<dbReference type="GO" id="GO:0042276">
    <property type="term" value="P:error-prone translesion synthesis"/>
    <property type="evidence" value="ECO:0007669"/>
    <property type="project" value="TreeGrafter"/>
</dbReference>
<comment type="catalytic activity">
    <reaction evidence="14 15">
        <text>DNA(n) + a 2'-deoxyribonucleoside 5'-triphosphate = DNA(n+1) + diphosphate</text>
        <dbReference type="Rhea" id="RHEA:22508"/>
        <dbReference type="Rhea" id="RHEA-COMP:17339"/>
        <dbReference type="Rhea" id="RHEA-COMP:17340"/>
        <dbReference type="ChEBI" id="CHEBI:33019"/>
        <dbReference type="ChEBI" id="CHEBI:61560"/>
        <dbReference type="ChEBI" id="CHEBI:173112"/>
        <dbReference type="EC" id="2.7.7.7"/>
    </reaction>
</comment>
<feature type="binding site" evidence="15">
    <location>
        <position position="117"/>
    </location>
    <ligand>
        <name>Mg(2+)</name>
        <dbReference type="ChEBI" id="CHEBI:18420"/>
    </ligand>
</feature>
<dbReference type="Gene3D" id="3.30.1490.100">
    <property type="entry name" value="DNA polymerase, Y-family, little finger domain"/>
    <property type="match status" value="1"/>
</dbReference>
<reference evidence="17" key="1">
    <citation type="journal article" date="2020" name="mSystems">
        <title>Genome- and Community-Level Interaction Insights into Carbon Utilization and Element Cycling Functions of Hydrothermarchaeota in Hydrothermal Sediment.</title>
        <authorList>
            <person name="Zhou Z."/>
            <person name="Liu Y."/>
            <person name="Xu W."/>
            <person name="Pan J."/>
            <person name="Luo Z.H."/>
            <person name="Li M."/>
        </authorList>
    </citation>
    <scope>NUCLEOTIDE SEQUENCE [LARGE SCALE GENOMIC DNA]</scope>
    <source>
        <strain evidence="17">SpSt-468</strain>
    </source>
</reference>
<evidence type="ECO:0000256" key="5">
    <source>
        <dbReference type="ARBA" id="ARBA00022679"/>
    </source>
</evidence>
<evidence type="ECO:0000313" key="17">
    <source>
        <dbReference type="EMBL" id="HFK20511.1"/>
    </source>
</evidence>
<keyword evidence="6 15" id="KW-0548">Nucleotidyltransferase</keyword>
<evidence type="ECO:0000256" key="8">
    <source>
        <dbReference type="ARBA" id="ARBA00022723"/>
    </source>
</evidence>
<dbReference type="Pfam" id="PF21999">
    <property type="entry name" value="IMS_HHH_1"/>
    <property type="match status" value="1"/>
</dbReference>
<comment type="function">
    <text evidence="15">Poorly processive, error-prone DNA polymerase involved in untargeted mutagenesis. Copies undamaged DNA at stalled replication forks, which arise in vivo from mismatched or misaligned primer ends. These misaligned primers can be extended by PolIV. Exhibits no 3'-5' exonuclease (proofreading) activity. May be involved in translesional synthesis.</text>
</comment>
<dbReference type="InterPro" id="IPR001126">
    <property type="entry name" value="UmuC"/>
</dbReference>
<evidence type="ECO:0000256" key="1">
    <source>
        <dbReference type="ARBA" id="ARBA00004496"/>
    </source>
</evidence>
<keyword evidence="5 15" id="KW-0808">Transferase</keyword>
<feature type="domain" description="UmuC" evidence="16">
    <location>
        <begin position="13"/>
        <end position="199"/>
    </location>
</feature>
<dbReference type="PROSITE" id="PS50173">
    <property type="entry name" value="UMUC"/>
    <property type="match status" value="1"/>
</dbReference>
<dbReference type="Gene3D" id="1.10.150.20">
    <property type="entry name" value="5' to 3' exonuclease, C-terminal subdomain"/>
    <property type="match status" value="1"/>
</dbReference>
<dbReference type="InterPro" id="IPR043502">
    <property type="entry name" value="DNA/RNA_pol_sf"/>
</dbReference>
<feature type="active site" evidence="15">
    <location>
        <position position="118"/>
    </location>
</feature>
<keyword evidence="7 15" id="KW-0235">DNA replication</keyword>
<evidence type="ECO:0000256" key="3">
    <source>
        <dbReference type="ARBA" id="ARBA00022457"/>
    </source>
</evidence>
<keyword evidence="10 15" id="KW-0460">Magnesium</keyword>
<name>A0A7C3ILH7_9CREN</name>
<comment type="similarity">
    <text evidence="2 15">Belongs to the DNA polymerase type-Y family.</text>
</comment>
<dbReference type="GO" id="GO:0006261">
    <property type="term" value="P:DNA-templated DNA replication"/>
    <property type="evidence" value="ECO:0007669"/>
    <property type="project" value="UniProtKB-UniRule"/>
</dbReference>
<evidence type="ECO:0000256" key="11">
    <source>
        <dbReference type="ARBA" id="ARBA00022932"/>
    </source>
</evidence>
<evidence type="ECO:0000256" key="15">
    <source>
        <dbReference type="HAMAP-Rule" id="MF_01113"/>
    </source>
</evidence>
<sequence length="370" mass="41056">MIGKGERFNRRIVMLADIDYFYAQVEERDNPLLKGKPVIVCVFSGRTEDSGVVATANYEARKYGVKSGIPIALAKKKLLNADAKFIPMRHDYYKTVSEKVMAILRDKADAFEQVGIDEAYLDVSLKINGFDDAERLAGMIAEEVMSKERLTLSIGIGPNKVIAKMASDLSKPNGIKAIRPEDVVNVIHPLSVDRLPGVGKKTYDRMVEAGIATVGDLAHFDRAKLVNLFGISLGNYFHNAANGVDDDLVHEKGEQESISRIVTLKEDTNELEAVMESIRPLCEDIADKTSKRGLLFRSIGIIAITKDLGIRTRSKSLNVATNDKVILIKVTDELFSKYLEESKVKLRRAGVLVSNFEKKGTGQDVLTRYF</sequence>
<dbReference type="CDD" id="cd03586">
    <property type="entry name" value="PolY_Pol_IV_kappa"/>
    <property type="match status" value="1"/>
</dbReference>
<comment type="subcellular location">
    <subcellularLocation>
        <location evidence="1 15">Cytoplasm</location>
    </subcellularLocation>
</comment>
<gene>
    <name evidence="15" type="primary">dbh</name>
    <name evidence="17" type="ORF">ENS19_04430</name>
</gene>
<keyword evidence="8 15" id="KW-0479">Metal-binding</keyword>
<dbReference type="InterPro" id="IPR053848">
    <property type="entry name" value="IMS_HHH_1"/>
</dbReference>
<dbReference type="GO" id="GO:0006281">
    <property type="term" value="P:DNA repair"/>
    <property type="evidence" value="ECO:0007669"/>
    <property type="project" value="UniProtKB-UniRule"/>
</dbReference>
<dbReference type="Pfam" id="PF00817">
    <property type="entry name" value="IMS"/>
    <property type="match status" value="1"/>
</dbReference>
<accession>A0A7C3ILH7</accession>
<dbReference type="InterPro" id="IPR036775">
    <property type="entry name" value="DNA_pol_Y-fam_lit_finger_sf"/>
</dbReference>
<dbReference type="InterPro" id="IPR022880">
    <property type="entry name" value="DNApol_IV"/>
</dbReference>
<dbReference type="AlphaFoldDB" id="A0A7C3ILH7"/>
<dbReference type="NCBIfam" id="NF002677">
    <property type="entry name" value="PRK02406.1"/>
    <property type="match status" value="1"/>
</dbReference>
<evidence type="ECO:0000256" key="14">
    <source>
        <dbReference type="ARBA" id="ARBA00049244"/>
    </source>
</evidence>
<organism evidence="17">
    <name type="scientific">Candidatus Methanomethylicus mesodigestus</name>
    <dbReference type="NCBI Taxonomy" id="1867258"/>
    <lineage>
        <taxon>Archaea</taxon>
        <taxon>Thermoproteota</taxon>
        <taxon>Methanosuratincolia</taxon>
        <taxon>Candidatus Methanomethylicales</taxon>
        <taxon>Candidatus Methanomethylicaceae</taxon>
        <taxon>Candidatus Methanomethylicus</taxon>
    </lineage>
</organism>
<dbReference type="EMBL" id="DSTX01000007">
    <property type="protein sequence ID" value="HFK20511.1"/>
    <property type="molecule type" value="Genomic_DNA"/>
</dbReference>
<evidence type="ECO:0000256" key="12">
    <source>
        <dbReference type="ARBA" id="ARBA00023125"/>
    </source>
</evidence>
<dbReference type="GO" id="GO:0000287">
    <property type="term" value="F:magnesium ion binding"/>
    <property type="evidence" value="ECO:0007669"/>
    <property type="project" value="UniProtKB-UniRule"/>
</dbReference>
<keyword evidence="13 15" id="KW-0234">DNA repair</keyword>
<evidence type="ECO:0000259" key="16">
    <source>
        <dbReference type="PROSITE" id="PS50173"/>
    </source>
</evidence>
<proteinExistence type="inferred from homology"/>
<dbReference type="SUPFAM" id="SSF56672">
    <property type="entry name" value="DNA/RNA polymerases"/>
    <property type="match status" value="1"/>
</dbReference>
<evidence type="ECO:0000256" key="10">
    <source>
        <dbReference type="ARBA" id="ARBA00022842"/>
    </source>
</evidence>
<dbReference type="InterPro" id="IPR017961">
    <property type="entry name" value="DNA_pol_Y-fam_little_finger"/>
</dbReference>
<feature type="site" description="Substrate discrimination" evidence="15">
    <location>
        <position position="22"/>
    </location>
</feature>
<dbReference type="Pfam" id="PF11799">
    <property type="entry name" value="IMS_C"/>
    <property type="match status" value="1"/>
</dbReference>
<comment type="cofactor">
    <cofactor evidence="15">
        <name>Mg(2+)</name>
        <dbReference type="ChEBI" id="CHEBI:18420"/>
    </cofactor>
    <text evidence="15">Binds 2 magnesium ions per subunit.</text>
</comment>
<dbReference type="FunFam" id="3.40.1170.60:FF:000009">
    <property type="entry name" value="DNA polymerase IV"/>
    <property type="match status" value="1"/>
</dbReference>
<evidence type="ECO:0000256" key="13">
    <source>
        <dbReference type="ARBA" id="ARBA00023204"/>
    </source>
</evidence>
<dbReference type="InterPro" id="IPR043128">
    <property type="entry name" value="Rev_trsase/Diguanyl_cyclase"/>
</dbReference>
<evidence type="ECO:0000256" key="2">
    <source>
        <dbReference type="ARBA" id="ARBA00010945"/>
    </source>
</evidence>
<dbReference type="EC" id="2.7.7.7" evidence="15"/>
<comment type="caution">
    <text evidence="17">The sequence shown here is derived from an EMBL/GenBank/DDBJ whole genome shotgun (WGS) entry which is preliminary data.</text>
</comment>
<keyword evidence="9 15" id="KW-0227">DNA damage</keyword>
<keyword evidence="4 15" id="KW-0963">Cytoplasm</keyword>
<evidence type="ECO:0000256" key="7">
    <source>
        <dbReference type="ARBA" id="ARBA00022705"/>
    </source>
</evidence>
<dbReference type="HAMAP" id="MF_01113">
    <property type="entry name" value="DNApol_IV"/>
    <property type="match status" value="1"/>
</dbReference>
<dbReference type="GO" id="GO:0003887">
    <property type="term" value="F:DNA-directed DNA polymerase activity"/>
    <property type="evidence" value="ECO:0007669"/>
    <property type="project" value="UniProtKB-UniRule"/>
</dbReference>
<dbReference type="PANTHER" id="PTHR11076:SF33">
    <property type="entry name" value="DNA POLYMERASE KAPPA"/>
    <property type="match status" value="1"/>
</dbReference>
<evidence type="ECO:0000256" key="6">
    <source>
        <dbReference type="ARBA" id="ARBA00022695"/>
    </source>
</evidence>
<dbReference type="Gene3D" id="3.40.1170.60">
    <property type="match status" value="1"/>
</dbReference>
<evidence type="ECO:0000256" key="9">
    <source>
        <dbReference type="ARBA" id="ARBA00022763"/>
    </source>
</evidence>
<dbReference type="GO" id="GO:0003684">
    <property type="term" value="F:damaged DNA binding"/>
    <property type="evidence" value="ECO:0007669"/>
    <property type="project" value="InterPro"/>
</dbReference>
<dbReference type="SUPFAM" id="SSF100879">
    <property type="entry name" value="Lesion bypass DNA polymerase (Y-family), little finger domain"/>
    <property type="match status" value="1"/>
</dbReference>
<keyword evidence="11 15" id="KW-0239">DNA-directed DNA polymerase</keyword>
<protein>
    <recommendedName>
        <fullName evidence="15">DNA polymerase IV</fullName>
        <shortName evidence="15">Pol IV</shortName>
        <ecNumber evidence="15">2.7.7.7</ecNumber>
    </recommendedName>
</protein>